<dbReference type="EC" id="3.1.1.116" evidence="14"/>
<dbReference type="KEGG" id="tva:4758581"/>
<dbReference type="PANTHER" id="PTHR45792">
    <property type="entry name" value="DIACYLGLYCEROL LIPASE HOMOLOG-RELATED"/>
    <property type="match status" value="1"/>
</dbReference>
<reference evidence="16" key="2">
    <citation type="journal article" date="2007" name="Science">
        <title>Draft genome sequence of the sexually transmitted pathogen Trichomonas vaginalis.</title>
        <authorList>
            <person name="Carlton J.M."/>
            <person name="Hirt R.P."/>
            <person name="Silva J.C."/>
            <person name="Delcher A.L."/>
            <person name="Schatz M."/>
            <person name="Zhao Q."/>
            <person name="Wortman J.R."/>
            <person name="Bidwell S.L."/>
            <person name="Alsmark U.C.M."/>
            <person name="Besteiro S."/>
            <person name="Sicheritz-Ponten T."/>
            <person name="Noel C.J."/>
            <person name="Dacks J.B."/>
            <person name="Foster P.G."/>
            <person name="Simillion C."/>
            <person name="Van de Peer Y."/>
            <person name="Miranda-Saavedra D."/>
            <person name="Barton G.J."/>
            <person name="Westrop G.D."/>
            <person name="Mueller S."/>
            <person name="Dessi D."/>
            <person name="Fiori P.L."/>
            <person name="Ren Q."/>
            <person name="Paulsen I."/>
            <person name="Zhang H."/>
            <person name="Bastida-Corcuera F.D."/>
            <person name="Simoes-Barbosa A."/>
            <person name="Brown M.T."/>
            <person name="Hayes R.D."/>
            <person name="Mukherjee M."/>
            <person name="Okumura C.Y."/>
            <person name="Schneider R."/>
            <person name="Smith A.J."/>
            <person name="Vanacova S."/>
            <person name="Villalvazo M."/>
            <person name="Haas B.J."/>
            <person name="Pertea M."/>
            <person name="Feldblyum T.V."/>
            <person name="Utterback T.R."/>
            <person name="Shu C.L."/>
            <person name="Osoegawa K."/>
            <person name="de Jong P.J."/>
            <person name="Hrdy I."/>
            <person name="Horvathova L."/>
            <person name="Zubacova Z."/>
            <person name="Dolezal P."/>
            <person name="Malik S.B."/>
            <person name="Logsdon J.M. Jr."/>
            <person name="Henze K."/>
            <person name="Gupta A."/>
            <person name="Wang C.C."/>
            <person name="Dunne R.L."/>
            <person name="Upcroft J.A."/>
            <person name="Upcroft P."/>
            <person name="White O."/>
            <person name="Salzberg S.L."/>
            <person name="Tang P."/>
            <person name="Chiu C.-H."/>
            <person name="Lee Y.-S."/>
            <person name="Embley T.M."/>
            <person name="Coombs G.H."/>
            <person name="Mottram J.C."/>
            <person name="Tachezy J."/>
            <person name="Fraser-Liggett C.M."/>
            <person name="Johnson P.J."/>
        </authorList>
    </citation>
    <scope>NUCLEOTIDE SEQUENCE [LARGE SCALE GENOMIC DNA]</scope>
    <source>
        <strain evidence="16">G3</strain>
    </source>
</reference>
<dbReference type="RefSeq" id="XP_001313687.1">
    <property type="nucleotide sequence ID" value="XM_001313686.1"/>
</dbReference>
<dbReference type="EMBL" id="DS113590">
    <property type="protein sequence ID" value="EAY00758.1"/>
    <property type="molecule type" value="Genomic_DNA"/>
</dbReference>
<dbReference type="Pfam" id="PF01764">
    <property type="entry name" value="Lipase_3"/>
    <property type="match status" value="1"/>
</dbReference>
<keyword evidence="10" id="KW-1133">Transmembrane helix</keyword>
<gene>
    <name evidence="16" type="ORF">TVAG_096690</name>
</gene>
<dbReference type="GO" id="GO:0046872">
    <property type="term" value="F:metal ion binding"/>
    <property type="evidence" value="ECO:0007669"/>
    <property type="project" value="UniProtKB-KW"/>
</dbReference>
<dbReference type="InParanoid" id="A2F2W5"/>
<protein>
    <recommendedName>
        <fullName evidence="14">sn-1-specific diacylglycerol lipase</fullName>
        <ecNumber evidence="14">3.1.1.116</ecNumber>
    </recommendedName>
</protein>
<evidence type="ECO:0000256" key="6">
    <source>
        <dbReference type="ARBA" id="ARBA00022723"/>
    </source>
</evidence>
<evidence type="ECO:0000256" key="2">
    <source>
        <dbReference type="ARBA" id="ARBA00004651"/>
    </source>
</evidence>
<evidence type="ECO:0000256" key="13">
    <source>
        <dbReference type="ARBA" id="ARBA00024531"/>
    </source>
</evidence>
<dbReference type="GO" id="GO:0005886">
    <property type="term" value="C:plasma membrane"/>
    <property type="evidence" value="ECO:0007669"/>
    <property type="project" value="UniProtKB-SubCell"/>
</dbReference>
<dbReference type="Gene3D" id="3.40.50.1820">
    <property type="entry name" value="alpha/beta hydrolase"/>
    <property type="match status" value="1"/>
</dbReference>
<dbReference type="InterPro" id="IPR002921">
    <property type="entry name" value="Fungal_lipase-type"/>
</dbReference>
<keyword evidence="6" id="KW-0479">Metal-binding</keyword>
<evidence type="ECO:0000256" key="9">
    <source>
        <dbReference type="ARBA" id="ARBA00022963"/>
    </source>
</evidence>
<evidence type="ECO:0000313" key="16">
    <source>
        <dbReference type="EMBL" id="EAY00758.1"/>
    </source>
</evidence>
<keyword evidence="17" id="KW-1185">Reference proteome</keyword>
<dbReference type="GO" id="GO:0016298">
    <property type="term" value="F:lipase activity"/>
    <property type="evidence" value="ECO:0000318"/>
    <property type="project" value="GO_Central"/>
</dbReference>
<dbReference type="GO" id="GO:0016042">
    <property type="term" value="P:lipid catabolic process"/>
    <property type="evidence" value="ECO:0000318"/>
    <property type="project" value="GO_Central"/>
</dbReference>
<keyword evidence="7" id="KW-0378">Hydrolase</keyword>
<feature type="domain" description="Fungal lipase-type" evidence="15">
    <location>
        <begin position="69"/>
        <end position="162"/>
    </location>
</feature>
<reference evidence="16" key="1">
    <citation type="submission" date="2006-10" db="EMBL/GenBank/DDBJ databases">
        <authorList>
            <person name="Amadeo P."/>
            <person name="Zhao Q."/>
            <person name="Wortman J."/>
            <person name="Fraser-Liggett C."/>
            <person name="Carlton J."/>
        </authorList>
    </citation>
    <scope>NUCLEOTIDE SEQUENCE</scope>
    <source>
        <strain evidence="16">G3</strain>
    </source>
</reference>
<keyword evidence="4" id="KW-0597">Phosphoprotein</keyword>
<dbReference type="VEuPathDB" id="TrichDB:TVAG_096690"/>
<keyword evidence="3" id="KW-1003">Cell membrane</keyword>
<dbReference type="SUPFAM" id="SSF53474">
    <property type="entry name" value="alpha/beta-Hydrolases"/>
    <property type="match status" value="1"/>
</dbReference>
<comment type="subcellular location">
    <subcellularLocation>
        <location evidence="2">Cell membrane</location>
        <topology evidence="2">Multi-pass membrane protein</topology>
    </subcellularLocation>
</comment>
<evidence type="ECO:0000256" key="12">
    <source>
        <dbReference type="ARBA" id="ARBA00023136"/>
    </source>
</evidence>
<dbReference type="InterPro" id="IPR029058">
    <property type="entry name" value="AB_hydrolase_fold"/>
</dbReference>
<evidence type="ECO:0000256" key="8">
    <source>
        <dbReference type="ARBA" id="ARBA00022837"/>
    </source>
</evidence>
<keyword evidence="11" id="KW-0443">Lipid metabolism</keyword>
<evidence type="ECO:0000256" key="3">
    <source>
        <dbReference type="ARBA" id="ARBA00022475"/>
    </source>
</evidence>
<evidence type="ECO:0000256" key="10">
    <source>
        <dbReference type="ARBA" id="ARBA00022989"/>
    </source>
</evidence>
<keyword evidence="9" id="KW-0442">Lipid degradation</keyword>
<dbReference type="SMR" id="A2F2W5"/>
<evidence type="ECO:0000259" key="15">
    <source>
        <dbReference type="Pfam" id="PF01764"/>
    </source>
</evidence>
<comment type="cofactor">
    <cofactor evidence="1">
        <name>Ca(2+)</name>
        <dbReference type="ChEBI" id="CHEBI:29108"/>
    </cofactor>
</comment>
<evidence type="ECO:0000313" key="17">
    <source>
        <dbReference type="Proteomes" id="UP000001542"/>
    </source>
</evidence>
<dbReference type="InterPro" id="IPR052214">
    <property type="entry name" value="DAG_Lipase-Related"/>
</dbReference>
<evidence type="ECO:0000256" key="4">
    <source>
        <dbReference type="ARBA" id="ARBA00022553"/>
    </source>
</evidence>
<evidence type="ECO:0000256" key="5">
    <source>
        <dbReference type="ARBA" id="ARBA00022692"/>
    </source>
</evidence>
<keyword evidence="8" id="KW-0106">Calcium</keyword>
<dbReference type="PANTHER" id="PTHR45792:SF8">
    <property type="entry name" value="DIACYLGLYCEROL LIPASE-ALPHA"/>
    <property type="match status" value="1"/>
</dbReference>
<dbReference type="VEuPathDB" id="TrichDB:TVAGG3_0342370"/>
<evidence type="ECO:0000256" key="7">
    <source>
        <dbReference type="ARBA" id="ARBA00022801"/>
    </source>
</evidence>
<organism evidence="16 17">
    <name type="scientific">Trichomonas vaginalis (strain ATCC PRA-98 / G3)</name>
    <dbReference type="NCBI Taxonomy" id="412133"/>
    <lineage>
        <taxon>Eukaryota</taxon>
        <taxon>Metamonada</taxon>
        <taxon>Parabasalia</taxon>
        <taxon>Trichomonadida</taxon>
        <taxon>Trichomonadidae</taxon>
        <taxon>Trichomonas</taxon>
    </lineage>
</organism>
<dbReference type="Proteomes" id="UP000001542">
    <property type="component" value="Unassembled WGS sequence"/>
</dbReference>
<dbReference type="AlphaFoldDB" id="A2F2W5"/>
<accession>A2F2W5</accession>
<comment type="catalytic activity">
    <reaction evidence="13">
        <text>a 1,2-diacyl-sn-glycerol + H2O = a 2-acylglycerol + a fatty acid + H(+)</text>
        <dbReference type="Rhea" id="RHEA:33275"/>
        <dbReference type="ChEBI" id="CHEBI:15377"/>
        <dbReference type="ChEBI" id="CHEBI:15378"/>
        <dbReference type="ChEBI" id="CHEBI:17389"/>
        <dbReference type="ChEBI" id="CHEBI:17815"/>
        <dbReference type="ChEBI" id="CHEBI:28868"/>
        <dbReference type="EC" id="3.1.1.116"/>
    </reaction>
    <physiologicalReaction direction="left-to-right" evidence="13">
        <dbReference type="Rhea" id="RHEA:33276"/>
    </physiologicalReaction>
</comment>
<dbReference type="OrthoDB" id="438440at2759"/>
<evidence type="ECO:0000256" key="14">
    <source>
        <dbReference type="ARBA" id="ARBA00026104"/>
    </source>
</evidence>
<keyword evidence="5" id="KW-0812">Transmembrane</keyword>
<keyword evidence="12" id="KW-0472">Membrane</keyword>
<evidence type="ECO:0000256" key="11">
    <source>
        <dbReference type="ARBA" id="ARBA00023098"/>
    </source>
</evidence>
<evidence type="ECO:0000256" key="1">
    <source>
        <dbReference type="ARBA" id="ARBA00001913"/>
    </source>
</evidence>
<sequence>MLDYSTREYNPKLTIKNSTLLFNFTHNAKYYPKFSINSEGSRLVIAIRGSASQYDLDTLVDSAELRTQYGTFPAGYYRASINTFNKIGYYLNQKYSEIYITGHSYGASVAHILNLIIHYYNHSINNVYSVGFGPVPSIDYEGSLLIKNYSATIINAHDYVSTNSINIHSDYIRSTYGTVSGLTKDQINNTFAQLLNKFDDGTKINLKPHFMSLLTEQTSDIYDKLTNKKVFRLSTVPGGKCYWIGMSNTNNITETIVDQNKQINRVPQDPHSIIDHYLINYIEHFSKYTTE</sequence>
<name>A2F2W5_TRIV3</name>
<proteinExistence type="predicted"/>